<dbReference type="EMBL" id="BAAADN010000055">
    <property type="protein sequence ID" value="GAA0472182.1"/>
    <property type="molecule type" value="Genomic_DNA"/>
</dbReference>
<dbReference type="AlphaFoldDB" id="A0AAV3SKK2"/>
<organism evidence="2 5">
    <name type="scientific">Halococcus dombrowskii</name>
    <dbReference type="NCBI Taxonomy" id="179637"/>
    <lineage>
        <taxon>Archaea</taxon>
        <taxon>Methanobacteriati</taxon>
        <taxon>Methanobacteriota</taxon>
        <taxon>Stenosarchaea group</taxon>
        <taxon>Halobacteria</taxon>
        <taxon>Halobacteriales</taxon>
        <taxon>Halococcaceae</taxon>
        <taxon>Halococcus</taxon>
    </lineage>
</organism>
<evidence type="ECO:0000256" key="1">
    <source>
        <dbReference type="SAM" id="MobiDB-lite"/>
    </source>
</evidence>
<sequence>MGNANRPQVTAEDQHELVENLGVRQSATSERPTLAELRDAIDAETDPKFASMGEAIREDLSRKLDESLIAEELENMETQLGRLPEVREQAIPDGAMEADVLYRELIEPGWRVYNHLVDVGFFESVEANLPRFTPAHIEHTAHELIQAEPLTDPLNELGFTEHEQTVLMMNVANNNTRLSRWVPTREIPEGVEFDVSNVPPLHQRAMGGALLWINALDDHLWNKKILITEDILDDGYWDIKALLGGLYVMSQAAREIAAEEDNRELTDAQLTAALSASAAMMIVNQEEIMLDMYWITEEMRAESKAR</sequence>
<keyword evidence="4" id="KW-1185">Reference proteome</keyword>
<proteinExistence type="predicted"/>
<dbReference type="KEGG" id="hdo:MUK72_16360"/>
<gene>
    <name evidence="2" type="ORF">GCM10008985_31210</name>
    <name evidence="3" type="ORF">MUK72_16360</name>
</gene>
<dbReference type="GeneID" id="71763454"/>
<reference evidence="3" key="2">
    <citation type="submission" date="2022-04" db="EMBL/GenBank/DDBJ databases">
        <title>Sequencing and genomic assembly of Halococcus dombrowskii.</title>
        <authorList>
            <person name="Lim S.W."/>
            <person name="MacLea K.S."/>
        </authorList>
    </citation>
    <scope>NUCLEOTIDE SEQUENCE</scope>
    <source>
        <strain evidence="3">H4</strain>
        <plasmid evidence="3">unnamed2</plasmid>
    </source>
</reference>
<dbReference type="EMBL" id="CP095007">
    <property type="protein sequence ID" value="UOO97017.1"/>
    <property type="molecule type" value="Genomic_DNA"/>
</dbReference>
<evidence type="ECO:0000313" key="5">
    <source>
        <dbReference type="Proteomes" id="UP001500962"/>
    </source>
</evidence>
<evidence type="ECO:0000313" key="4">
    <source>
        <dbReference type="Proteomes" id="UP000830542"/>
    </source>
</evidence>
<dbReference type="Proteomes" id="UP001500962">
    <property type="component" value="Unassembled WGS sequence"/>
</dbReference>
<name>A0AAV3SKK2_HALDO</name>
<geneLocation type="plasmid" evidence="3 4">
    <name>unnamed2</name>
</geneLocation>
<feature type="region of interest" description="Disordered" evidence="1">
    <location>
        <begin position="1"/>
        <end position="32"/>
    </location>
</feature>
<dbReference type="RefSeq" id="WP_244706266.1">
    <property type="nucleotide sequence ID" value="NZ_BAAADN010000055.1"/>
</dbReference>
<keyword evidence="3" id="KW-0614">Plasmid</keyword>
<reference evidence="2" key="1">
    <citation type="journal article" date="2014" name="Int. J. Syst. Evol. Microbiol.">
        <title>Complete genome sequence of Corynebacterium casei LMG S-19264T (=DSM 44701T), isolated from a smear-ripened cheese.</title>
        <authorList>
            <consortium name="US DOE Joint Genome Institute (JGI-PGF)"/>
            <person name="Walter F."/>
            <person name="Albersmeier A."/>
            <person name="Kalinowski J."/>
            <person name="Ruckert C."/>
        </authorList>
    </citation>
    <scope>NUCLEOTIDE SEQUENCE</scope>
    <source>
        <strain evidence="2">JCM 12289</strain>
    </source>
</reference>
<evidence type="ECO:0000313" key="2">
    <source>
        <dbReference type="EMBL" id="GAA0472182.1"/>
    </source>
</evidence>
<protein>
    <submittedName>
        <fullName evidence="2">Uncharacterized protein</fullName>
    </submittedName>
</protein>
<accession>A0AAV3SKK2</accession>
<dbReference type="Proteomes" id="UP000830542">
    <property type="component" value="Plasmid unnamed2"/>
</dbReference>
<reference evidence="2" key="3">
    <citation type="submission" date="2023-12" db="EMBL/GenBank/DDBJ databases">
        <authorList>
            <person name="Sun Q."/>
            <person name="Inoue M."/>
        </authorList>
    </citation>
    <scope>NUCLEOTIDE SEQUENCE</scope>
    <source>
        <strain evidence="2">JCM 12289</strain>
    </source>
</reference>
<evidence type="ECO:0000313" key="3">
    <source>
        <dbReference type="EMBL" id="UOO97017.1"/>
    </source>
</evidence>